<evidence type="ECO:0000313" key="9">
    <source>
        <dbReference type="Proteomes" id="UP000001021"/>
    </source>
</evidence>
<keyword evidence="2 6" id="KW-0540">Nuclease</keyword>
<evidence type="ECO:0000256" key="4">
    <source>
        <dbReference type="ARBA" id="ARBA00022801"/>
    </source>
</evidence>
<keyword evidence="1 6" id="KW-0819">tRNA processing</keyword>
<evidence type="ECO:0000256" key="3">
    <source>
        <dbReference type="ARBA" id="ARBA00022759"/>
    </source>
</evidence>
<comment type="function">
    <text evidence="6">RNaseP catalyzes the removal of the 5'-leader sequence from pre-tRNA to produce the mature 5'-terminus. It can also cleave other RNA substrates such as 4.5S RNA. The protein component plays an auxiliary but essential role in vivo by binding to the 5'-leader sequence and broadening the substrate specificity of the ribozyme.</text>
</comment>
<keyword evidence="5 6" id="KW-0694">RNA-binding</keyword>
<gene>
    <name evidence="6" type="primary">rnpA</name>
    <name evidence="8" type="ordered locus">ERWE_CDS_06100</name>
</gene>
<comment type="subunit">
    <text evidence="6">Consists of a catalytic RNA component (M1 or rnpB) and a protein subunit.</text>
</comment>
<evidence type="ECO:0000256" key="2">
    <source>
        <dbReference type="ARBA" id="ARBA00022722"/>
    </source>
</evidence>
<dbReference type="AlphaFoldDB" id="A0A0H3M089"/>
<comment type="similarity">
    <text evidence="6">Belongs to the RnpA family.</text>
</comment>
<dbReference type="KEGG" id="erw:ERWE_CDS_06100"/>
<dbReference type="HAMAP" id="MF_00227">
    <property type="entry name" value="RNase_P"/>
    <property type="match status" value="1"/>
</dbReference>
<dbReference type="KEGG" id="eru:Erum5800"/>
<dbReference type="PANTHER" id="PTHR33992">
    <property type="entry name" value="RIBONUCLEASE P PROTEIN COMPONENT"/>
    <property type="match status" value="1"/>
</dbReference>
<evidence type="ECO:0000256" key="7">
    <source>
        <dbReference type="NCBIfam" id="TIGR00188"/>
    </source>
</evidence>
<sequence length="122" mass="13996">MRLNGIVTIKKREDFLFAQHNGCFIGSFGLFLQVVRESSKPLQHDVIRVGFTVSKKVGNAVVRNKVKRRFRVLAESVIVQHARKGYYYILIASKDTPKISFQDMLSRLASYLNTSRVYSKTL</sequence>
<keyword evidence="3 6" id="KW-0255">Endonuclease</keyword>
<dbReference type="EMBL" id="CR925678">
    <property type="protein sequence ID" value="CAI27104.1"/>
    <property type="molecule type" value="Genomic_DNA"/>
</dbReference>
<keyword evidence="9" id="KW-1185">Reference proteome</keyword>
<name>A0A0H3M089_EHRRW</name>
<evidence type="ECO:0000313" key="8">
    <source>
        <dbReference type="EMBL" id="CAI27104.1"/>
    </source>
</evidence>
<dbReference type="HOGENOM" id="CLU_117179_6_3_5"/>
<proteinExistence type="inferred from homology"/>
<organism evidence="8 9">
    <name type="scientific">Ehrlichia ruminantium (strain Welgevonden)</name>
    <dbReference type="NCBI Taxonomy" id="254945"/>
    <lineage>
        <taxon>Bacteria</taxon>
        <taxon>Pseudomonadati</taxon>
        <taxon>Pseudomonadota</taxon>
        <taxon>Alphaproteobacteria</taxon>
        <taxon>Rickettsiales</taxon>
        <taxon>Anaplasmataceae</taxon>
        <taxon>Ehrlichia</taxon>
    </lineage>
</organism>
<protein>
    <recommendedName>
        <fullName evidence="6 7">Ribonuclease P protein component</fullName>
        <shortName evidence="6">RNase P protein</shortName>
        <shortName evidence="6">RNaseP protein</shortName>
        <ecNumber evidence="6 7">3.1.26.5</ecNumber>
    </recommendedName>
    <alternativeName>
        <fullName evidence="6">Protein C5</fullName>
    </alternativeName>
</protein>
<dbReference type="GO" id="GO:0001682">
    <property type="term" value="P:tRNA 5'-leader removal"/>
    <property type="evidence" value="ECO:0007669"/>
    <property type="project" value="UniProtKB-UniRule"/>
</dbReference>
<accession>A0A0H3M089</accession>
<comment type="catalytic activity">
    <reaction evidence="6">
        <text>Endonucleolytic cleavage of RNA, removing 5'-extranucleotides from tRNA precursor.</text>
        <dbReference type="EC" id="3.1.26.5"/>
    </reaction>
</comment>
<dbReference type="InterPro" id="IPR020568">
    <property type="entry name" value="Ribosomal_Su5_D2-typ_SF"/>
</dbReference>
<dbReference type="GO" id="GO:0004526">
    <property type="term" value="F:ribonuclease P activity"/>
    <property type="evidence" value="ECO:0007669"/>
    <property type="project" value="UniProtKB-UniRule"/>
</dbReference>
<dbReference type="SUPFAM" id="SSF54211">
    <property type="entry name" value="Ribosomal protein S5 domain 2-like"/>
    <property type="match status" value="1"/>
</dbReference>
<evidence type="ECO:0000256" key="5">
    <source>
        <dbReference type="ARBA" id="ARBA00022884"/>
    </source>
</evidence>
<dbReference type="InterPro" id="IPR000100">
    <property type="entry name" value="RNase_P"/>
</dbReference>
<dbReference type="InterPro" id="IPR014721">
    <property type="entry name" value="Ribsml_uS5_D2-typ_fold_subgr"/>
</dbReference>
<dbReference type="GO" id="GO:0000049">
    <property type="term" value="F:tRNA binding"/>
    <property type="evidence" value="ECO:0007669"/>
    <property type="project" value="UniProtKB-UniRule"/>
</dbReference>
<dbReference type="EC" id="3.1.26.5" evidence="6 7"/>
<dbReference type="Pfam" id="PF00825">
    <property type="entry name" value="Ribonuclease_P"/>
    <property type="match status" value="1"/>
</dbReference>
<evidence type="ECO:0000256" key="6">
    <source>
        <dbReference type="HAMAP-Rule" id="MF_00227"/>
    </source>
</evidence>
<keyword evidence="4 6" id="KW-0378">Hydrolase</keyword>
<dbReference type="Proteomes" id="UP000001021">
    <property type="component" value="Chromosome"/>
</dbReference>
<dbReference type="NCBIfam" id="TIGR00188">
    <property type="entry name" value="rnpA"/>
    <property type="match status" value="1"/>
</dbReference>
<dbReference type="eggNOG" id="COG0594">
    <property type="taxonomic scope" value="Bacteria"/>
</dbReference>
<dbReference type="GO" id="GO:0030677">
    <property type="term" value="C:ribonuclease P complex"/>
    <property type="evidence" value="ECO:0007669"/>
    <property type="project" value="TreeGrafter"/>
</dbReference>
<dbReference type="Gene3D" id="3.30.230.10">
    <property type="match status" value="1"/>
</dbReference>
<dbReference type="GO" id="GO:0042781">
    <property type="term" value="F:3'-tRNA processing endoribonuclease activity"/>
    <property type="evidence" value="ECO:0007669"/>
    <property type="project" value="TreeGrafter"/>
</dbReference>
<reference evidence="8 9" key="1">
    <citation type="journal article" date="2006" name="J. Bacteriol.">
        <title>Comparative genomic analysis of three strains of Ehrlichia ruminantium reveals an active process of genome size plasticity.</title>
        <authorList>
            <person name="Frutos R."/>
            <person name="Viari A."/>
            <person name="Ferraz C."/>
            <person name="Morgat A."/>
            <person name="Eychenie S."/>
            <person name="Kandassami Y."/>
            <person name="Chantal I."/>
            <person name="Bensaid A."/>
            <person name="Coissac E."/>
            <person name="Vachiery N."/>
            <person name="Demaille J."/>
            <person name="Martinez D."/>
        </authorList>
    </citation>
    <scope>NUCLEOTIDE SEQUENCE [LARGE SCALE GENOMIC DNA]</scope>
    <source>
        <strain evidence="8 9">Welgevonden</strain>
    </source>
</reference>
<evidence type="ECO:0000256" key="1">
    <source>
        <dbReference type="ARBA" id="ARBA00022694"/>
    </source>
</evidence>
<dbReference type="GeneID" id="33057517"/>
<dbReference type="PANTHER" id="PTHR33992:SF1">
    <property type="entry name" value="RIBONUCLEASE P PROTEIN COMPONENT"/>
    <property type="match status" value="1"/>
</dbReference>
<dbReference type="RefSeq" id="WP_011155261.1">
    <property type="nucleotide sequence ID" value="NC_005295.2"/>
</dbReference>